<gene>
    <name evidence="1" type="ORF">METZ01_LOCUS472024</name>
</gene>
<accession>A0A383BH99</accession>
<evidence type="ECO:0000313" key="1">
    <source>
        <dbReference type="EMBL" id="SVE19170.1"/>
    </source>
</evidence>
<feature type="non-terminal residue" evidence="1">
    <location>
        <position position="246"/>
    </location>
</feature>
<feature type="non-terminal residue" evidence="1">
    <location>
        <position position="1"/>
    </location>
</feature>
<proteinExistence type="predicted"/>
<reference evidence="1" key="1">
    <citation type="submission" date="2018-05" db="EMBL/GenBank/DDBJ databases">
        <authorList>
            <person name="Lanie J.A."/>
            <person name="Ng W.-L."/>
            <person name="Kazmierczak K.M."/>
            <person name="Andrzejewski T.M."/>
            <person name="Davidsen T.M."/>
            <person name="Wayne K.J."/>
            <person name="Tettelin H."/>
            <person name="Glass J.I."/>
            <person name="Rusch D."/>
            <person name="Podicherti R."/>
            <person name="Tsui H.-C.T."/>
            <person name="Winkler M.E."/>
        </authorList>
    </citation>
    <scope>NUCLEOTIDE SEQUENCE</scope>
</reference>
<dbReference type="AlphaFoldDB" id="A0A383BH99"/>
<name>A0A383BH99_9ZZZZ</name>
<dbReference type="EMBL" id="UINC01200332">
    <property type="protein sequence ID" value="SVE19170.1"/>
    <property type="molecule type" value="Genomic_DNA"/>
</dbReference>
<protein>
    <submittedName>
        <fullName evidence="1">Uncharacterized protein</fullName>
    </submittedName>
</protein>
<organism evidence="1">
    <name type="scientific">marine metagenome</name>
    <dbReference type="NCBI Taxonomy" id="408172"/>
    <lineage>
        <taxon>unclassified sequences</taxon>
        <taxon>metagenomes</taxon>
        <taxon>ecological metagenomes</taxon>
    </lineage>
</organism>
<sequence length="246" mass="28426">PLTGEESREHNGTEYEGKTYLPVGKALNTKESVAIGSIVRVKVDEVKRKGTGYSLYSAKVIEIPEVETPEKLITLDLLSKEGRKSLKYDVQDALLKYTITDGIHGKADIIMKSNYEGFTVYGFEGDTLMQKNALADMDMWKEQITEMIKSHTSDARVAVKNYLHDEGKPTELKDIYKFMVKNKPELVEKLWEEKFDKFTKWMNDYDDFIRVSPTTYSDNEFKIIKDEETDTKTGIYRLYVRKDDNL</sequence>